<accession>A0AAU7XGN6</accession>
<gene>
    <name evidence="1" type="ORF">ABS361_04095</name>
</gene>
<dbReference type="EMBL" id="CP158568">
    <property type="protein sequence ID" value="XBY47005.1"/>
    <property type="molecule type" value="Genomic_DNA"/>
</dbReference>
<evidence type="ECO:0000313" key="1">
    <source>
        <dbReference type="EMBL" id="XBY47005.1"/>
    </source>
</evidence>
<organism evidence="1">
    <name type="scientific">Methyloraptor flagellatus</name>
    <dbReference type="NCBI Taxonomy" id="3162530"/>
    <lineage>
        <taxon>Bacteria</taxon>
        <taxon>Pseudomonadati</taxon>
        <taxon>Pseudomonadota</taxon>
        <taxon>Alphaproteobacteria</taxon>
        <taxon>Hyphomicrobiales</taxon>
        <taxon>Ancalomicrobiaceae</taxon>
        <taxon>Methyloraptor</taxon>
    </lineage>
</organism>
<protein>
    <submittedName>
        <fullName evidence="1">Uncharacterized protein</fullName>
    </submittedName>
</protein>
<reference evidence="1" key="1">
    <citation type="submission" date="2024-06" db="EMBL/GenBank/DDBJ databases">
        <title>Methylostella associata gen. nov., sp. nov., a novel Ancalomicrobiaceae-affiliated facultatively methylotrophic bacteria that feed on methanotrophs of the genus Methylococcus.</title>
        <authorList>
            <person name="Saltykova V."/>
            <person name="Danilova O.V."/>
            <person name="Oshkin I.Y."/>
            <person name="Belova S.E."/>
            <person name="Pimenov N.V."/>
            <person name="Dedysh S.N."/>
        </authorList>
    </citation>
    <scope>NUCLEOTIDE SEQUENCE</scope>
    <source>
        <strain evidence="1">S20</strain>
    </source>
</reference>
<name>A0AAU7XGN6_9HYPH</name>
<dbReference type="KEGG" id="mflg:ABS361_04095"/>
<sequence>MVIGAAGALMLIGLPQGAVSWLGIAGFAEESFAWRGLKPGLAARGLLEPGRFVVSSRWIDAGRIAEALGGVPVAVFDPDPRGFAFLTDQTALVGRDALIVTRPHATAKTLAAAAPLFASIEPQDRVPIVVLGAPLFELDVALARGLKAPYPSPYP</sequence>
<dbReference type="RefSeq" id="WP_407052090.1">
    <property type="nucleotide sequence ID" value="NZ_CP158568.1"/>
</dbReference>
<dbReference type="AlphaFoldDB" id="A0AAU7XGN6"/>
<proteinExistence type="predicted"/>